<dbReference type="Pfam" id="PF02518">
    <property type="entry name" value="HATPase_c"/>
    <property type="match status" value="1"/>
</dbReference>
<keyword evidence="10" id="KW-0812">Transmembrane</keyword>
<dbReference type="GO" id="GO:0000155">
    <property type="term" value="F:phosphorelay sensor kinase activity"/>
    <property type="evidence" value="ECO:0007669"/>
    <property type="project" value="InterPro"/>
</dbReference>
<keyword evidence="10" id="KW-1133">Transmembrane helix</keyword>
<feature type="transmembrane region" description="Helical" evidence="10">
    <location>
        <begin position="626"/>
        <end position="646"/>
    </location>
</feature>
<dbReference type="InterPro" id="IPR036097">
    <property type="entry name" value="HisK_dim/P_sf"/>
</dbReference>
<dbReference type="SUPFAM" id="SSF55874">
    <property type="entry name" value="ATPase domain of HSP90 chaperone/DNA topoisomerase II/histidine kinase"/>
    <property type="match status" value="1"/>
</dbReference>
<dbReference type="GO" id="GO:0016020">
    <property type="term" value="C:membrane"/>
    <property type="evidence" value="ECO:0007669"/>
    <property type="project" value="UniProtKB-SubCell"/>
</dbReference>
<feature type="transmembrane region" description="Helical" evidence="10">
    <location>
        <begin position="246"/>
        <end position="267"/>
    </location>
</feature>
<evidence type="ECO:0000256" key="10">
    <source>
        <dbReference type="SAM" id="Phobius"/>
    </source>
</evidence>
<feature type="transmembrane region" description="Helical" evidence="10">
    <location>
        <begin position="287"/>
        <end position="310"/>
    </location>
</feature>
<keyword evidence="10" id="KW-0472">Membrane</keyword>
<keyword evidence="4" id="KW-0597">Phosphoprotein</keyword>
<dbReference type="SUPFAM" id="SSF47384">
    <property type="entry name" value="Homodimeric domain of signal transducing histidine kinase"/>
    <property type="match status" value="1"/>
</dbReference>
<comment type="subcellular location">
    <subcellularLocation>
        <location evidence="2">Membrane</location>
    </subcellularLocation>
</comment>
<dbReference type="PROSITE" id="PS50885">
    <property type="entry name" value="HAMP"/>
    <property type="match status" value="1"/>
</dbReference>
<dbReference type="InterPro" id="IPR005467">
    <property type="entry name" value="His_kinase_dom"/>
</dbReference>
<dbReference type="InterPro" id="IPR036890">
    <property type="entry name" value="HATPase_C_sf"/>
</dbReference>
<dbReference type="PANTHER" id="PTHR43065:SF10">
    <property type="entry name" value="PEROXIDE STRESS-ACTIVATED HISTIDINE KINASE MAK3"/>
    <property type="match status" value="1"/>
</dbReference>
<comment type="catalytic activity">
    <reaction evidence="1">
        <text>ATP + protein L-histidine = ADP + protein N-phospho-L-histidine.</text>
        <dbReference type="EC" id="2.7.13.3"/>
    </reaction>
</comment>
<keyword evidence="9" id="KW-0902">Two-component regulatory system</keyword>
<feature type="transmembrane region" description="Helical" evidence="10">
    <location>
        <begin position="403"/>
        <end position="421"/>
    </location>
</feature>
<protein>
    <recommendedName>
        <fullName evidence="3">histidine kinase</fullName>
        <ecNumber evidence="3">2.7.13.3</ecNumber>
    </recommendedName>
</protein>
<dbReference type="Gene3D" id="3.30.565.10">
    <property type="entry name" value="Histidine kinase-like ATPase, C-terminal domain"/>
    <property type="match status" value="1"/>
</dbReference>
<feature type="transmembrane region" description="Helical" evidence="10">
    <location>
        <begin position="21"/>
        <end position="44"/>
    </location>
</feature>
<dbReference type="SMART" id="SM00388">
    <property type="entry name" value="HisKA"/>
    <property type="match status" value="1"/>
</dbReference>
<dbReference type="EMBL" id="DXHL01000003">
    <property type="protein sequence ID" value="HIW09934.1"/>
    <property type="molecule type" value="Genomic_DNA"/>
</dbReference>
<feature type="transmembrane region" description="Helical" evidence="10">
    <location>
        <begin position="367"/>
        <end position="391"/>
    </location>
</feature>
<organism evidence="13 14">
    <name type="scientific">Candidatus Rikenella faecigallinarum</name>
    <dbReference type="NCBI Taxonomy" id="2838745"/>
    <lineage>
        <taxon>Bacteria</taxon>
        <taxon>Pseudomonadati</taxon>
        <taxon>Bacteroidota</taxon>
        <taxon>Bacteroidia</taxon>
        <taxon>Bacteroidales</taxon>
        <taxon>Rikenellaceae</taxon>
        <taxon>Rikenella</taxon>
    </lineage>
</organism>
<evidence type="ECO:0000256" key="7">
    <source>
        <dbReference type="ARBA" id="ARBA00022777"/>
    </source>
</evidence>
<keyword evidence="7 13" id="KW-0418">Kinase</keyword>
<feature type="transmembrane region" description="Helical" evidence="10">
    <location>
        <begin position="452"/>
        <end position="470"/>
    </location>
</feature>
<feature type="domain" description="HAMP" evidence="12">
    <location>
        <begin position="808"/>
        <end position="862"/>
    </location>
</feature>
<evidence type="ECO:0000256" key="8">
    <source>
        <dbReference type="ARBA" id="ARBA00022840"/>
    </source>
</evidence>
<evidence type="ECO:0000256" key="9">
    <source>
        <dbReference type="ARBA" id="ARBA00023012"/>
    </source>
</evidence>
<evidence type="ECO:0000313" key="14">
    <source>
        <dbReference type="Proteomes" id="UP000823926"/>
    </source>
</evidence>
<evidence type="ECO:0000259" key="11">
    <source>
        <dbReference type="PROSITE" id="PS50109"/>
    </source>
</evidence>
<dbReference type="Pfam" id="PF00512">
    <property type="entry name" value="HisKA"/>
    <property type="match status" value="1"/>
</dbReference>
<dbReference type="Gene3D" id="6.10.340.10">
    <property type="match status" value="1"/>
</dbReference>
<dbReference type="CDD" id="cd00082">
    <property type="entry name" value="HisKA"/>
    <property type="match status" value="1"/>
</dbReference>
<keyword evidence="5" id="KW-0808">Transferase</keyword>
<reference evidence="13" key="1">
    <citation type="journal article" date="2021" name="PeerJ">
        <title>Extensive microbial diversity within the chicken gut microbiome revealed by metagenomics and culture.</title>
        <authorList>
            <person name="Gilroy R."/>
            <person name="Ravi A."/>
            <person name="Getino M."/>
            <person name="Pursley I."/>
            <person name="Horton D.L."/>
            <person name="Alikhan N.F."/>
            <person name="Baker D."/>
            <person name="Gharbi K."/>
            <person name="Hall N."/>
            <person name="Watson M."/>
            <person name="Adriaenssens E.M."/>
            <person name="Foster-Nyarko E."/>
            <person name="Jarju S."/>
            <person name="Secka A."/>
            <person name="Antonio M."/>
            <person name="Oren A."/>
            <person name="Chaudhuri R.R."/>
            <person name="La Ragione R."/>
            <person name="Hildebrand F."/>
            <person name="Pallen M.J."/>
        </authorList>
    </citation>
    <scope>NUCLEOTIDE SEQUENCE</scope>
    <source>
        <strain evidence="13">ChiBcec15-1070</strain>
    </source>
</reference>
<accession>A0A9D1TY70</accession>
<dbReference type="EC" id="2.7.13.3" evidence="3"/>
<keyword evidence="6" id="KW-0547">Nucleotide-binding</keyword>
<dbReference type="AlphaFoldDB" id="A0A9D1TY70"/>
<evidence type="ECO:0000256" key="1">
    <source>
        <dbReference type="ARBA" id="ARBA00000085"/>
    </source>
</evidence>
<dbReference type="PRINTS" id="PR00344">
    <property type="entry name" value="BCTRLSENSOR"/>
</dbReference>
<evidence type="ECO:0000256" key="6">
    <source>
        <dbReference type="ARBA" id="ARBA00022741"/>
    </source>
</evidence>
<gene>
    <name evidence="13" type="ORF">H9888_00385</name>
</gene>
<evidence type="ECO:0000256" key="4">
    <source>
        <dbReference type="ARBA" id="ARBA00022553"/>
    </source>
</evidence>
<comment type="caution">
    <text evidence="13">The sequence shown here is derived from an EMBL/GenBank/DDBJ whole genome shotgun (WGS) entry which is preliminary data.</text>
</comment>
<evidence type="ECO:0000256" key="5">
    <source>
        <dbReference type="ARBA" id="ARBA00022679"/>
    </source>
</evidence>
<evidence type="ECO:0000259" key="12">
    <source>
        <dbReference type="PROSITE" id="PS50885"/>
    </source>
</evidence>
<dbReference type="InterPro" id="IPR004358">
    <property type="entry name" value="Sig_transdc_His_kin-like_C"/>
</dbReference>
<sequence>MPRPLPRSSNLFRTFGIRLRRWIRPALLPLVIVLLSINLFYTLVRIGNTAPPNTRHITRTLHDITAATQPTVEAWLTTPDDSLFLHRLWLDERTAPWSKQGVSLLLFRDSSMVYWSRYIYQANVNRFWLTPSSTLRQIGTHQILTHTEARNGRSAVVAIDLHNELSGWYNSTLFPDTRIRLLPDSDSTRARHPQALPVQTDGYSFYIEALPIQNMPWWAELCGWGAILLFGLYIKNHVRLRTTRHNVLRNAGLLMLLFVLLRIGLYYSGLPNPHGTLFSKIYGIHNYTLGSLGDLLLSYSLFFIYAAYLFQVRAKLNWQYRRLNRTGKGAAILLFSAVVAVIISIFHYALILSIYTPKINIQISDIFALSFASAMFYLLTILFVSIRVLIANTARYLFGTRKLILRTLLTTALILLLLYPIETQIRQTGYILILFYLASAGAEAIRHRFQHYGSFILSLVIFSAYIAYFATRENWSAQNNAQKLYARILATSPHDQALMSSEQQRNGELSLDARFRNFTYAHISSHQISFKHNNGNNYQGMAALVTPGRDTFLTRDGQTHFLYNYYDQNGQPGILVISRKATTVLDAVSLYVYIFILLYILCGLLLEMSGYTFNIQRLGTRMTFKIRAVVIGVVLFAMLAVTLVIVNHTLTNFQHQQRQFINNNIQRLGRSLSQFLGSQPLDAALVRTWLESENRDIGYSINIYSTNGDLIGSSTPEFLFPPRMNSSAYRYLHYLKRPLYVADLNRRRYTSAFAPIYSAGELKGYLNLAYESSSNTNRFQQHELLTDILNLFLIILCVAVILSEILYRLLSKPFNQLHEAMGNISKMQKIDAVGSSRKISDEVGMLVEQYNTMIDYLEASYRQLARSEREGAWREMARQVAHEIKNPLTPMRLKIQMLQRYMHDHSGEELNARVESTLTLLLEQIDLLTKIASEFSDFAKLGEGHPTRIDLIPLVSHVAKLYDDQEHVQVTLHTPQTDDGTPIPSIWVTADSDHLTRVFVNICQNAVQAMSGQREARIDISLTLSQEWVHIHFHDNGPGIPEEIRDKIFVPNFTTKSSGSGLGLALSRKIVESLGGTISFESVIGEGTTFTVSLSSESSSATPSVD</sequence>
<feature type="transmembrane region" description="Helical" evidence="10">
    <location>
        <begin position="588"/>
        <end position="606"/>
    </location>
</feature>
<dbReference type="Proteomes" id="UP000823926">
    <property type="component" value="Unassembled WGS sequence"/>
</dbReference>
<name>A0A9D1TY70_9BACT</name>
<dbReference type="PANTHER" id="PTHR43065">
    <property type="entry name" value="SENSOR HISTIDINE KINASE"/>
    <property type="match status" value="1"/>
</dbReference>
<dbReference type="InterPro" id="IPR003660">
    <property type="entry name" value="HAMP_dom"/>
</dbReference>
<evidence type="ECO:0000256" key="2">
    <source>
        <dbReference type="ARBA" id="ARBA00004370"/>
    </source>
</evidence>
<keyword evidence="8" id="KW-0067">ATP-binding</keyword>
<proteinExistence type="predicted"/>
<feature type="transmembrane region" description="Helical" evidence="10">
    <location>
        <begin position="331"/>
        <end position="355"/>
    </location>
</feature>
<dbReference type="GO" id="GO:0005524">
    <property type="term" value="F:ATP binding"/>
    <property type="evidence" value="ECO:0007669"/>
    <property type="project" value="UniProtKB-KW"/>
</dbReference>
<reference evidence="13" key="2">
    <citation type="submission" date="2021-04" db="EMBL/GenBank/DDBJ databases">
        <authorList>
            <person name="Gilroy R."/>
        </authorList>
    </citation>
    <scope>NUCLEOTIDE SEQUENCE</scope>
    <source>
        <strain evidence="13">ChiBcec15-1070</strain>
    </source>
</reference>
<dbReference type="SMART" id="SM00387">
    <property type="entry name" value="HATPase_c"/>
    <property type="match status" value="1"/>
</dbReference>
<feature type="transmembrane region" description="Helical" evidence="10">
    <location>
        <begin position="788"/>
        <end position="807"/>
    </location>
</feature>
<dbReference type="Gene3D" id="1.10.287.130">
    <property type="match status" value="1"/>
</dbReference>
<evidence type="ECO:0000313" key="13">
    <source>
        <dbReference type="EMBL" id="HIW09934.1"/>
    </source>
</evidence>
<dbReference type="InterPro" id="IPR003594">
    <property type="entry name" value="HATPase_dom"/>
</dbReference>
<evidence type="ECO:0000256" key="3">
    <source>
        <dbReference type="ARBA" id="ARBA00012438"/>
    </source>
</evidence>
<feature type="domain" description="Histidine kinase" evidence="11">
    <location>
        <begin position="879"/>
        <end position="1098"/>
    </location>
</feature>
<dbReference type="PROSITE" id="PS50109">
    <property type="entry name" value="HIS_KIN"/>
    <property type="match status" value="1"/>
</dbReference>
<feature type="transmembrane region" description="Helical" evidence="10">
    <location>
        <begin position="215"/>
        <end position="234"/>
    </location>
</feature>
<dbReference type="InterPro" id="IPR003661">
    <property type="entry name" value="HisK_dim/P_dom"/>
</dbReference>